<protein>
    <submittedName>
        <fullName evidence="13">FAD-dependent oxidoreductase</fullName>
    </submittedName>
</protein>
<dbReference type="InterPro" id="IPR023753">
    <property type="entry name" value="FAD/NAD-binding_dom"/>
</dbReference>
<dbReference type="InterPro" id="IPR016156">
    <property type="entry name" value="FAD/NAD-linked_Rdtase_dimer_sf"/>
</dbReference>
<dbReference type="Proteomes" id="UP001500730">
    <property type="component" value="Unassembled WGS sequence"/>
</dbReference>
<evidence type="ECO:0000256" key="10">
    <source>
        <dbReference type="SAM" id="MobiDB-lite"/>
    </source>
</evidence>
<keyword evidence="3 9" id="KW-0285">Flavoprotein</keyword>
<dbReference type="PRINTS" id="PR00411">
    <property type="entry name" value="PNDRDTASEI"/>
</dbReference>
<dbReference type="RefSeq" id="WP_344257431.1">
    <property type="nucleotide sequence ID" value="NZ_BAAARE010000039.1"/>
</dbReference>
<name>A0ABP5ZQ32_9MICO</name>
<evidence type="ECO:0000256" key="8">
    <source>
        <dbReference type="ARBA" id="ARBA00023284"/>
    </source>
</evidence>
<evidence type="ECO:0000256" key="4">
    <source>
        <dbReference type="ARBA" id="ARBA00022827"/>
    </source>
</evidence>
<evidence type="ECO:0000256" key="2">
    <source>
        <dbReference type="ARBA" id="ARBA00007532"/>
    </source>
</evidence>
<dbReference type="EMBL" id="BAAARE010000039">
    <property type="protein sequence ID" value="GAA2502561.1"/>
    <property type="molecule type" value="Genomic_DNA"/>
</dbReference>
<feature type="domain" description="Pyridine nucleotide-disulphide oxidoreductase dimerisation" evidence="11">
    <location>
        <begin position="361"/>
        <end position="463"/>
    </location>
</feature>
<organism evidence="13 14">
    <name type="scientific">Terrabacter carboxydivorans</name>
    <dbReference type="NCBI Taxonomy" id="619730"/>
    <lineage>
        <taxon>Bacteria</taxon>
        <taxon>Bacillati</taxon>
        <taxon>Actinomycetota</taxon>
        <taxon>Actinomycetes</taxon>
        <taxon>Micrococcales</taxon>
        <taxon>Intrasporangiaceae</taxon>
        <taxon>Terrabacter</taxon>
    </lineage>
</organism>
<evidence type="ECO:0000256" key="3">
    <source>
        <dbReference type="ARBA" id="ARBA00022630"/>
    </source>
</evidence>
<evidence type="ECO:0000256" key="5">
    <source>
        <dbReference type="ARBA" id="ARBA00022857"/>
    </source>
</evidence>
<dbReference type="PIRSF" id="PIRSF000350">
    <property type="entry name" value="Mercury_reductase_MerA"/>
    <property type="match status" value="1"/>
</dbReference>
<dbReference type="InterPro" id="IPR004099">
    <property type="entry name" value="Pyr_nucl-diS_OxRdtase_dimer"/>
</dbReference>
<evidence type="ECO:0000256" key="6">
    <source>
        <dbReference type="ARBA" id="ARBA00023002"/>
    </source>
</evidence>
<evidence type="ECO:0000313" key="14">
    <source>
        <dbReference type="Proteomes" id="UP001500730"/>
    </source>
</evidence>
<dbReference type="SUPFAM" id="SSF51905">
    <property type="entry name" value="FAD/NAD(P)-binding domain"/>
    <property type="match status" value="1"/>
</dbReference>
<comment type="similarity">
    <text evidence="2 9">Belongs to the class-I pyridine nucleotide-disulfide oxidoreductase family.</text>
</comment>
<keyword evidence="14" id="KW-1185">Reference proteome</keyword>
<evidence type="ECO:0000259" key="12">
    <source>
        <dbReference type="Pfam" id="PF07992"/>
    </source>
</evidence>
<sequence>MSEVPLKGQANETCAPGQPSDPKDPWDLVVLGGGTAGMVGAKTAARLGARVLLVERAQLGGDCLWTGCVPSKALLACAEAAAGARRGAPLGVEARQVGVDFAGVMSHVRGAIGHIAPEDSVEALQGSGVHVMLGTGTFTGPRRLDVDGRQVQFRQALLATGAAPALPPIPGLLESSPLTSDTIWALSELPGRLAVLGGGSIGCELGQAFSRLGSQVVLVEGADRILPREDEEAAAVVTDALTDDGVKVRTGVTVVQVVGSSGVGGALLLDDGSRVDFEHLLVAVGRSPRTRNLGLDASGIETDPRGFVVVDARLRTTNAHVWAAGDLTGHPQFTHLAGVHASTAATNAVLGLRRKVSLSAVPRVTFTHPEVAAVGLPTQRSRDGLQVRSWPDSHVDRAVAEGQTTGFTKLVTDRRGRILGATVVGPRAGETLAELTLAVRLGLTTRQLAGTTHPYPTFGDGPWNAVIANVQDQLTRPATAMVIRGLRTARRFVSRR</sequence>
<feature type="domain" description="FAD/NAD(P)-binding" evidence="12">
    <location>
        <begin position="27"/>
        <end position="338"/>
    </location>
</feature>
<comment type="cofactor">
    <cofactor evidence="1">
        <name>FAD</name>
        <dbReference type="ChEBI" id="CHEBI:57692"/>
    </cofactor>
</comment>
<reference evidence="14" key="1">
    <citation type="journal article" date="2019" name="Int. J. Syst. Evol. Microbiol.">
        <title>The Global Catalogue of Microorganisms (GCM) 10K type strain sequencing project: providing services to taxonomists for standard genome sequencing and annotation.</title>
        <authorList>
            <consortium name="The Broad Institute Genomics Platform"/>
            <consortium name="The Broad Institute Genome Sequencing Center for Infectious Disease"/>
            <person name="Wu L."/>
            <person name="Ma J."/>
        </authorList>
    </citation>
    <scope>NUCLEOTIDE SEQUENCE [LARGE SCALE GENOMIC DNA]</scope>
    <source>
        <strain evidence="14">JCM 16259</strain>
    </source>
</reference>
<evidence type="ECO:0000313" key="13">
    <source>
        <dbReference type="EMBL" id="GAA2502561.1"/>
    </source>
</evidence>
<feature type="region of interest" description="Disordered" evidence="10">
    <location>
        <begin position="1"/>
        <end position="25"/>
    </location>
</feature>
<gene>
    <name evidence="13" type="ORF">GCM10009858_45880</name>
</gene>
<keyword evidence="4 9" id="KW-0274">FAD</keyword>
<dbReference type="Pfam" id="PF02852">
    <property type="entry name" value="Pyr_redox_dim"/>
    <property type="match status" value="1"/>
</dbReference>
<evidence type="ECO:0000256" key="7">
    <source>
        <dbReference type="ARBA" id="ARBA00023157"/>
    </source>
</evidence>
<keyword evidence="8 9" id="KW-0676">Redox-active center</keyword>
<proteinExistence type="inferred from homology"/>
<dbReference type="PANTHER" id="PTHR43014:SF2">
    <property type="entry name" value="MERCURIC REDUCTASE"/>
    <property type="match status" value="1"/>
</dbReference>
<dbReference type="Pfam" id="PF07992">
    <property type="entry name" value="Pyr_redox_2"/>
    <property type="match status" value="1"/>
</dbReference>
<dbReference type="SUPFAM" id="SSF55424">
    <property type="entry name" value="FAD/NAD-linked reductases, dimerisation (C-terminal) domain"/>
    <property type="match status" value="1"/>
</dbReference>
<dbReference type="InterPro" id="IPR012999">
    <property type="entry name" value="Pyr_OxRdtase_I_AS"/>
</dbReference>
<keyword evidence="7" id="KW-1015">Disulfide bond</keyword>
<dbReference type="PANTHER" id="PTHR43014">
    <property type="entry name" value="MERCURIC REDUCTASE"/>
    <property type="match status" value="1"/>
</dbReference>
<evidence type="ECO:0000259" key="11">
    <source>
        <dbReference type="Pfam" id="PF02852"/>
    </source>
</evidence>
<comment type="caution">
    <text evidence="13">The sequence shown here is derived from an EMBL/GenBank/DDBJ whole genome shotgun (WGS) entry which is preliminary data.</text>
</comment>
<keyword evidence="5" id="KW-0521">NADP</keyword>
<evidence type="ECO:0000256" key="9">
    <source>
        <dbReference type="RuleBase" id="RU003691"/>
    </source>
</evidence>
<dbReference type="InterPro" id="IPR036188">
    <property type="entry name" value="FAD/NAD-bd_sf"/>
</dbReference>
<dbReference type="InterPro" id="IPR001100">
    <property type="entry name" value="Pyr_nuc-diS_OxRdtase"/>
</dbReference>
<evidence type="ECO:0000256" key="1">
    <source>
        <dbReference type="ARBA" id="ARBA00001974"/>
    </source>
</evidence>
<dbReference type="Gene3D" id="3.50.50.60">
    <property type="entry name" value="FAD/NAD(P)-binding domain"/>
    <property type="match status" value="2"/>
</dbReference>
<dbReference type="Gene3D" id="3.30.390.30">
    <property type="match status" value="1"/>
</dbReference>
<dbReference type="PROSITE" id="PS00076">
    <property type="entry name" value="PYRIDINE_REDOX_1"/>
    <property type="match status" value="1"/>
</dbReference>
<dbReference type="PRINTS" id="PR00368">
    <property type="entry name" value="FADPNR"/>
</dbReference>
<accession>A0ABP5ZQ32</accession>
<keyword evidence="6 9" id="KW-0560">Oxidoreductase</keyword>